<feature type="binding site" evidence="7">
    <location>
        <position position="171"/>
    </location>
    <ligand>
        <name>substrate</name>
    </ligand>
</feature>
<dbReference type="InterPro" id="IPR013785">
    <property type="entry name" value="Aldolase_TIM"/>
</dbReference>
<feature type="active site" description="Proton acceptor" evidence="7">
    <location>
        <position position="165"/>
    </location>
</feature>
<organism evidence="9 10">
    <name type="scientific">Litoribacillus peritrichatus</name>
    <dbReference type="NCBI Taxonomy" id="718191"/>
    <lineage>
        <taxon>Bacteria</taxon>
        <taxon>Pseudomonadati</taxon>
        <taxon>Pseudomonadota</taxon>
        <taxon>Gammaproteobacteria</taxon>
        <taxon>Oceanospirillales</taxon>
        <taxon>Oceanospirillaceae</taxon>
        <taxon>Litoribacillus</taxon>
    </lineage>
</organism>
<keyword evidence="5 7" id="KW-0324">Glycolysis</keyword>
<dbReference type="Pfam" id="PF00121">
    <property type="entry name" value="TIM"/>
    <property type="match status" value="1"/>
</dbReference>
<comment type="subcellular location">
    <subcellularLocation>
        <location evidence="7 8">Cytoplasm</location>
    </subcellularLocation>
</comment>
<keyword evidence="10" id="KW-1185">Reference proteome</keyword>
<evidence type="ECO:0000256" key="3">
    <source>
        <dbReference type="ARBA" id="ARBA00022432"/>
    </source>
</evidence>
<dbReference type="EMBL" id="BAABBN010000007">
    <property type="protein sequence ID" value="GAA3931391.1"/>
    <property type="molecule type" value="Genomic_DNA"/>
</dbReference>
<dbReference type="Proteomes" id="UP001501565">
    <property type="component" value="Unassembled WGS sequence"/>
</dbReference>
<dbReference type="InterPro" id="IPR000652">
    <property type="entry name" value="Triosephosphate_isomerase"/>
</dbReference>
<accession>A0ABP7MWA4</accession>
<evidence type="ECO:0000256" key="2">
    <source>
        <dbReference type="ARBA" id="ARBA00007422"/>
    </source>
</evidence>
<keyword evidence="4 7" id="KW-0963">Cytoplasm</keyword>
<sequence length="248" mass="26235">MRKSLVAGNWKMNGSLETVDALAEGIVQNQAEIGCDVLVCPVSVHLDRVSRLIDGSLVKLGAQNCSDKSSGAYTGEVSAEMLKEVGCSFVILGHSERRTLFSEGDELIRNKLLSVLDAGLIPVLCVGETLDEREQGVAEAVVKAQVLAALKGVTKNLESVVVAYEPVWAIGTGLTATPEQAQAMHAFIRSVLAEISEELSLKVRILYGGSVKPENAREIFGQPDIDGGLIGGASLKVKDFISICQAAG</sequence>
<dbReference type="SUPFAM" id="SSF51351">
    <property type="entry name" value="Triosephosphate isomerase (TIM)"/>
    <property type="match status" value="1"/>
</dbReference>
<dbReference type="InterPro" id="IPR020861">
    <property type="entry name" value="Triosephosphate_isomerase_AS"/>
</dbReference>
<comment type="similarity">
    <text evidence="2 7 8">Belongs to the triosephosphate isomerase family.</text>
</comment>
<evidence type="ECO:0000256" key="4">
    <source>
        <dbReference type="ARBA" id="ARBA00022490"/>
    </source>
</evidence>
<feature type="active site" description="Electrophile" evidence="7">
    <location>
        <position position="94"/>
    </location>
</feature>
<keyword evidence="3 7" id="KW-0312">Gluconeogenesis</keyword>
<proteinExistence type="inferred from homology"/>
<feature type="binding site" evidence="7">
    <location>
        <begin position="9"/>
        <end position="11"/>
    </location>
    <ligand>
        <name>substrate</name>
    </ligand>
</feature>
<dbReference type="Gene3D" id="3.20.20.70">
    <property type="entry name" value="Aldolase class I"/>
    <property type="match status" value="1"/>
</dbReference>
<evidence type="ECO:0000256" key="6">
    <source>
        <dbReference type="ARBA" id="ARBA00023235"/>
    </source>
</evidence>
<reference evidence="10" key="1">
    <citation type="journal article" date="2019" name="Int. J. Syst. Evol. Microbiol.">
        <title>The Global Catalogue of Microorganisms (GCM) 10K type strain sequencing project: providing services to taxonomists for standard genome sequencing and annotation.</title>
        <authorList>
            <consortium name="The Broad Institute Genomics Platform"/>
            <consortium name="The Broad Institute Genome Sequencing Center for Infectious Disease"/>
            <person name="Wu L."/>
            <person name="Ma J."/>
        </authorList>
    </citation>
    <scope>NUCLEOTIDE SEQUENCE [LARGE SCALE GENOMIC DNA]</scope>
    <source>
        <strain evidence="10">JCM 17551</strain>
    </source>
</reference>
<evidence type="ECO:0000256" key="1">
    <source>
        <dbReference type="ARBA" id="ARBA00004939"/>
    </source>
</evidence>
<comment type="function">
    <text evidence="7">Involved in the gluconeogenesis. Catalyzes stereospecifically the conversion of dihydroxyacetone phosphate (DHAP) to D-glyceraldehyde-3-phosphate (G3P).</text>
</comment>
<feature type="binding site" evidence="7">
    <location>
        <begin position="231"/>
        <end position="232"/>
    </location>
    <ligand>
        <name>substrate</name>
    </ligand>
</feature>
<dbReference type="InterPro" id="IPR022896">
    <property type="entry name" value="TrioseP_Isoase_bac/euk"/>
</dbReference>
<dbReference type="GO" id="GO:0016853">
    <property type="term" value="F:isomerase activity"/>
    <property type="evidence" value="ECO:0007669"/>
    <property type="project" value="UniProtKB-KW"/>
</dbReference>
<comment type="pathway">
    <text evidence="1">Carbohydrate metabolism; erythritol degradation.</text>
</comment>
<dbReference type="CDD" id="cd00311">
    <property type="entry name" value="TIM"/>
    <property type="match status" value="1"/>
</dbReference>
<dbReference type="RefSeq" id="WP_344799403.1">
    <property type="nucleotide sequence ID" value="NZ_BAABBN010000007.1"/>
</dbReference>
<protein>
    <recommendedName>
        <fullName evidence="7 8">Triosephosphate isomerase</fullName>
        <shortName evidence="7">TIM</shortName>
        <shortName evidence="7">TPI</shortName>
        <ecNumber evidence="7 8">5.3.1.1</ecNumber>
    </recommendedName>
    <alternativeName>
        <fullName evidence="7">Triose-phosphate isomerase</fullName>
    </alternativeName>
</protein>
<comment type="caution">
    <text evidence="9">The sequence shown here is derived from an EMBL/GenBank/DDBJ whole genome shotgun (WGS) entry which is preliminary data.</text>
</comment>
<evidence type="ECO:0000256" key="5">
    <source>
        <dbReference type="ARBA" id="ARBA00023152"/>
    </source>
</evidence>
<comment type="pathway">
    <text evidence="7 8">Carbohydrate biosynthesis; gluconeogenesis.</text>
</comment>
<feature type="binding site" evidence="7">
    <location>
        <position position="210"/>
    </location>
    <ligand>
        <name>substrate</name>
    </ligand>
</feature>
<dbReference type="EC" id="5.3.1.1" evidence="7 8"/>
<dbReference type="PROSITE" id="PS00171">
    <property type="entry name" value="TIM_1"/>
    <property type="match status" value="1"/>
</dbReference>
<dbReference type="PROSITE" id="PS51440">
    <property type="entry name" value="TIM_2"/>
    <property type="match status" value="1"/>
</dbReference>
<comment type="pathway">
    <text evidence="7 8">Carbohydrate degradation; glycolysis; D-glyceraldehyde 3-phosphate from glycerone phosphate: step 1/1.</text>
</comment>
<evidence type="ECO:0000256" key="8">
    <source>
        <dbReference type="RuleBase" id="RU363013"/>
    </source>
</evidence>
<name>A0ABP7MWA4_9GAMM</name>
<evidence type="ECO:0000256" key="7">
    <source>
        <dbReference type="HAMAP-Rule" id="MF_00147"/>
    </source>
</evidence>
<dbReference type="HAMAP" id="MF_00147_B">
    <property type="entry name" value="TIM_B"/>
    <property type="match status" value="1"/>
</dbReference>
<evidence type="ECO:0000313" key="9">
    <source>
        <dbReference type="EMBL" id="GAA3931391.1"/>
    </source>
</evidence>
<evidence type="ECO:0000313" key="10">
    <source>
        <dbReference type="Proteomes" id="UP001501565"/>
    </source>
</evidence>
<dbReference type="PANTHER" id="PTHR21139">
    <property type="entry name" value="TRIOSEPHOSPHATE ISOMERASE"/>
    <property type="match status" value="1"/>
</dbReference>
<keyword evidence="6 7" id="KW-0413">Isomerase</keyword>
<dbReference type="PANTHER" id="PTHR21139:SF42">
    <property type="entry name" value="TRIOSEPHOSPHATE ISOMERASE"/>
    <property type="match status" value="1"/>
</dbReference>
<comment type="catalytic activity">
    <reaction evidence="7 8">
        <text>D-glyceraldehyde 3-phosphate = dihydroxyacetone phosphate</text>
        <dbReference type="Rhea" id="RHEA:18585"/>
        <dbReference type="ChEBI" id="CHEBI:57642"/>
        <dbReference type="ChEBI" id="CHEBI:59776"/>
        <dbReference type="EC" id="5.3.1.1"/>
    </reaction>
</comment>
<comment type="subunit">
    <text evidence="7 8">Homodimer.</text>
</comment>
<dbReference type="InterPro" id="IPR035990">
    <property type="entry name" value="TIM_sf"/>
</dbReference>
<dbReference type="NCBIfam" id="TIGR00419">
    <property type="entry name" value="tim"/>
    <property type="match status" value="1"/>
</dbReference>
<gene>
    <name evidence="7 9" type="primary">tpiA</name>
    <name evidence="9" type="ORF">GCM10022277_30240</name>
</gene>